<name>A0A1X2G517_9FUNG</name>
<comment type="caution">
    <text evidence="6">The sequence shown here is derived from an EMBL/GenBank/DDBJ whole genome shotgun (WGS) entry which is preliminary data.</text>
</comment>
<proteinExistence type="inferred from homology"/>
<dbReference type="Pfam" id="PF00018">
    <property type="entry name" value="SH3_1"/>
    <property type="match status" value="1"/>
</dbReference>
<sequence>MPINSPLPSSLASECRKAARILNSFIDPGHGIDTIIPSNILRNAKGFAIMTVLKGGFLFSGRAGAGLVIAKLPDGSWSAPSAIMTAGMGFGGQVGAELTDFVMVLQTQAAVKAFQTFGNVTLGGNISVAVGPVGRNAEASGAASMKNVAAVYSYSKTRGLFAGVSLEGSVIIERFDANAKMYGYKVKARELLNGSVRPPPEASGLYEALDRRSRFDRGAYSNDMYVSPPSSNDFFSEQHRPGGNNSRSSGDGLTRAQTWSRAAVKNLATGGRAGSSFADDHMPSGRNRSSSTGDRWQPSSHDYDINESSPTNNRLLAPPAAITDDGRPRARALFNFAGEQGGDLPFKKGDIITITKKTETQQDWWTGQLNGNQGIFPANFVEML</sequence>
<dbReference type="GO" id="GO:0051666">
    <property type="term" value="P:actin cortical patch localization"/>
    <property type="evidence" value="ECO:0007669"/>
    <property type="project" value="UniProtKB-ARBA"/>
</dbReference>
<organism evidence="6 7">
    <name type="scientific">Hesseltinella vesiculosa</name>
    <dbReference type="NCBI Taxonomy" id="101127"/>
    <lineage>
        <taxon>Eukaryota</taxon>
        <taxon>Fungi</taxon>
        <taxon>Fungi incertae sedis</taxon>
        <taxon>Mucoromycota</taxon>
        <taxon>Mucoromycotina</taxon>
        <taxon>Mucoromycetes</taxon>
        <taxon>Mucorales</taxon>
        <taxon>Cunninghamellaceae</taxon>
        <taxon>Hesseltinella</taxon>
    </lineage>
</organism>
<evidence type="ECO:0000256" key="1">
    <source>
        <dbReference type="ARBA" id="ARBA00007761"/>
    </source>
</evidence>
<dbReference type="Gene3D" id="2.30.30.40">
    <property type="entry name" value="SH3 Domains"/>
    <property type="match status" value="1"/>
</dbReference>
<dbReference type="InterPro" id="IPR051702">
    <property type="entry name" value="SH3_domain_YSC84-like"/>
</dbReference>
<dbReference type="PRINTS" id="PR00452">
    <property type="entry name" value="SH3DOMAIN"/>
</dbReference>
<dbReference type="InterPro" id="IPR001452">
    <property type="entry name" value="SH3_domain"/>
</dbReference>
<accession>A0A1X2G517</accession>
<comment type="similarity">
    <text evidence="1">Belongs to the SH3YL1 family.</text>
</comment>
<dbReference type="Proteomes" id="UP000242146">
    <property type="component" value="Unassembled WGS sequence"/>
</dbReference>
<feature type="domain" description="SH3" evidence="5">
    <location>
        <begin position="325"/>
        <end position="384"/>
    </location>
</feature>
<dbReference type="OrthoDB" id="443981at2759"/>
<evidence type="ECO:0000256" key="4">
    <source>
        <dbReference type="SAM" id="MobiDB-lite"/>
    </source>
</evidence>
<protein>
    <submittedName>
        <fullName evidence="6">DUF500-domain-containing protein</fullName>
    </submittedName>
</protein>
<dbReference type="PANTHER" id="PTHR15629">
    <property type="entry name" value="SH3YL1 PROTEIN"/>
    <property type="match status" value="1"/>
</dbReference>
<evidence type="ECO:0000256" key="3">
    <source>
        <dbReference type="PROSITE-ProRule" id="PRU00192"/>
    </source>
</evidence>
<feature type="compositionally biased region" description="Polar residues" evidence="4">
    <location>
        <begin position="243"/>
        <end position="256"/>
    </location>
</feature>
<dbReference type="PANTHER" id="PTHR15629:SF2">
    <property type="entry name" value="SH3 DOMAIN-CONTAINING YSC84-LIKE PROTEIN 1"/>
    <property type="match status" value="1"/>
</dbReference>
<evidence type="ECO:0000313" key="6">
    <source>
        <dbReference type="EMBL" id="ORX45281.1"/>
    </source>
</evidence>
<dbReference type="SMART" id="SM00326">
    <property type="entry name" value="SH3"/>
    <property type="match status" value="1"/>
</dbReference>
<dbReference type="PROSITE" id="PS50002">
    <property type="entry name" value="SH3"/>
    <property type="match status" value="1"/>
</dbReference>
<dbReference type="InterPro" id="IPR033643">
    <property type="entry name" value="SYLF_SH3YL1-like"/>
</dbReference>
<keyword evidence="2 3" id="KW-0728">SH3 domain</keyword>
<dbReference type="AlphaFoldDB" id="A0A1X2G517"/>
<dbReference type="FunFam" id="2.30.30.40:FF:000100">
    <property type="entry name" value="SH3 domain-containing YSC84-like protein 1"/>
    <property type="match status" value="1"/>
</dbReference>
<dbReference type="Pfam" id="PF04366">
    <property type="entry name" value="Ysc84"/>
    <property type="match status" value="1"/>
</dbReference>
<dbReference type="CDD" id="cd11842">
    <property type="entry name" value="SH3_Ysc84p_like"/>
    <property type="match status" value="1"/>
</dbReference>
<evidence type="ECO:0000313" key="7">
    <source>
        <dbReference type="Proteomes" id="UP000242146"/>
    </source>
</evidence>
<dbReference type="GO" id="GO:0035091">
    <property type="term" value="F:phosphatidylinositol binding"/>
    <property type="evidence" value="ECO:0007669"/>
    <property type="project" value="TreeGrafter"/>
</dbReference>
<feature type="region of interest" description="Disordered" evidence="4">
    <location>
        <begin position="220"/>
        <end position="256"/>
    </location>
</feature>
<dbReference type="CDD" id="cd11525">
    <property type="entry name" value="SYLF_SH3YL1_like"/>
    <property type="match status" value="1"/>
</dbReference>
<feature type="compositionally biased region" description="Polar residues" evidence="4">
    <location>
        <begin position="286"/>
        <end position="314"/>
    </location>
</feature>
<dbReference type="STRING" id="101127.A0A1X2G517"/>
<dbReference type="InterPro" id="IPR007461">
    <property type="entry name" value="Ysc84_actin-binding"/>
</dbReference>
<dbReference type="InterPro" id="IPR036028">
    <property type="entry name" value="SH3-like_dom_sf"/>
</dbReference>
<reference evidence="6 7" key="1">
    <citation type="submission" date="2016-07" db="EMBL/GenBank/DDBJ databases">
        <title>Pervasive Adenine N6-methylation of Active Genes in Fungi.</title>
        <authorList>
            <consortium name="DOE Joint Genome Institute"/>
            <person name="Mondo S.J."/>
            <person name="Dannebaum R.O."/>
            <person name="Kuo R.C."/>
            <person name="Labutti K."/>
            <person name="Haridas S."/>
            <person name="Kuo A."/>
            <person name="Salamov A."/>
            <person name="Ahrendt S.R."/>
            <person name="Lipzen A."/>
            <person name="Sullivan W."/>
            <person name="Andreopoulos W.B."/>
            <person name="Clum A."/>
            <person name="Lindquist E."/>
            <person name="Daum C."/>
            <person name="Ramamoorthy G.K."/>
            <person name="Gryganskyi A."/>
            <person name="Culley D."/>
            <person name="Magnuson J.K."/>
            <person name="James T.Y."/>
            <person name="O'Malley M.A."/>
            <person name="Stajich J.E."/>
            <person name="Spatafora J.W."/>
            <person name="Visel A."/>
            <person name="Grigoriev I.V."/>
        </authorList>
    </citation>
    <scope>NUCLEOTIDE SEQUENCE [LARGE SCALE GENOMIC DNA]</scope>
    <source>
        <strain evidence="6 7">NRRL 3301</strain>
    </source>
</reference>
<evidence type="ECO:0000259" key="5">
    <source>
        <dbReference type="PROSITE" id="PS50002"/>
    </source>
</evidence>
<dbReference type="EMBL" id="MCGT01000043">
    <property type="protein sequence ID" value="ORX45281.1"/>
    <property type="molecule type" value="Genomic_DNA"/>
</dbReference>
<dbReference type="SUPFAM" id="SSF50044">
    <property type="entry name" value="SH3-domain"/>
    <property type="match status" value="1"/>
</dbReference>
<feature type="region of interest" description="Disordered" evidence="4">
    <location>
        <begin position="270"/>
        <end position="324"/>
    </location>
</feature>
<keyword evidence="7" id="KW-1185">Reference proteome</keyword>
<gene>
    <name evidence="6" type="ORF">DM01DRAFT_1294666</name>
</gene>
<evidence type="ECO:0000256" key="2">
    <source>
        <dbReference type="ARBA" id="ARBA00022443"/>
    </source>
</evidence>